<dbReference type="GO" id="GO:0015234">
    <property type="term" value="F:thiamine transmembrane transporter activity"/>
    <property type="evidence" value="ECO:0007669"/>
    <property type="project" value="InterPro"/>
</dbReference>
<dbReference type="InterPro" id="IPR012651">
    <property type="entry name" value="Thia_Transptr_ThiT"/>
</dbReference>
<feature type="transmembrane region" description="Helical" evidence="1">
    <location>
        <begin position="6"/>
        <end position="28"/>
    </location>
</feature>
<dbReference type="Pfam" id="PF09515">
    <property type="entry name" value="Thia_YuaJ"/>
    <property type="match status" value="1"/>
</dbReference>
<protein>
    <submittedName>
        <fullName evidence="2">Energy-coupled thiamine transporter ThiT</fullName>
    </submittedName>
</protein>
<dbReference type="EMBL" id="JAGZCZ010000001">
    <property type="protein sequence ID" value="MBS5518944.1"/>
    <property type="molecule type" value="Genomic_DNA"/>
</dbReference>
<dbReference type="Gene3D" id="1.10.1760.20">
    <property type="match status" value="1"/>
</dbReference>
<feature type="transmembrane region" description="Helical" evidence="1">
    <location>
        <begin position="40"/>
        <end position="59"/>
    </location>
</feature>
<proteinExistence type="predicted"/>
<accession>A0A943I1P1</accession>
<feature type="transmembrane region" description="Helical" evidence="1">
    <location>
        <begin position="140"/>
        <end position="159"/>
    </location>
</feature>
<gene>
    <name evidence="2" type="primary">thiT</name>
    <name evidence="2" type="ORF">KHX13_01155</name>
</gene>
<dbReference type="GO" id="GO:0005886">
    <property type="term" value="C:plasma membrane"/>
    <property type="evidence" value="ECO:0007669"/>
    <property type="project" value="InterPro"/>
</dbReference>
<dbReference type="AlphaFoldDB" id="A0A943I1P1"/>
<evidence type="ECO:0000313" key="2">
    <source>
        <dbReference type="EMBL" id="MBS5518944.1"/>
    </source>
</evidence>
<organism evidence="2 3">
    <name type="scientific">Acidaminococcus intestini</name>
    <dbReference type="NCBI Taxonomy" id="187327"/>
    <lineage>
        <taxon>Bacteria</taxon>
        <taxon>Bacillati</taxon>
        <taxon>Bacillota</taxon>
        <taxon>Negativicutes</taxon>
        <taxon>Acidaminococcales</taxon>
        <taxon>Acidaminococcaceae</taxon>
        <taxon>Acidaminococcus</taxon>
    </lineage>
</organism>
<evidence type="ECO:0000313" key="3">
    <source>
        <dbReference type="Proteomes" id="UP000754226"/>
    </source>
</evidence>
<name>A0A943I1P1_9FIRM</name>
<keyword evidence="1" id="KW-0812">Transmembrane</keyword>
<evidence type="ECO:0000256" key="1">
    <source>
        <dbReference type="SAM" id="Phobius"/>
    </source>
</evidence>
<keyword evidence="1" id="KW-0472">Membrane</keyword>
<reference evidence="2" key="1">
    <citation type="submission" date="2021-02" db="EMBL/GenBank/DDBJ databases">
        <title>Infant gut strain persistence is associated with maternal origin, phylogeny, and functional potential including surface adhesion and iron acquisition.</title>
        <authorList>
            <person name="Lou Y.C."/>
        </authorList>
    </citation>
    <scope>NUCLEOTIDE SEQUENCE</scope>
    <source>
        <strain evidence="2">L3_106_000M1_dasL3_106_000M1_concoct_15</strain>
    </source>
</reference>
<feature type="transmembrane region" description="Helical" evidence="1">
    <location>
        <begin position="165"/>
        <end position="191"/>
    </location>
</feature>
<dbReference type="NCBIfam" id="TIGR02357">
    <property type="entry name" value="ECF_ThiT_YuaJ"/>
    <property type="match status" value="1"/>
</dbReference>
<comment type="caution">
    <text evidence="2">The sequence shown here is derived from an EMBL/GenBank/DDBJ whole genome shotgun (WGS) entry which is preliminary data.</text>
</comment>
<keyword evidence="1" id="KW-1133">Transmembrane helix</keyword>
<sequence length="202" mass="22224">MELLTQLMNVPSAALSLFALFFLLLALLKIKQVRLSVPMAASIGLMLAMAVILTAFPFYRMPNGGSVTLGGMLPLFFISFAYGTEVGMLAGFAYSLMNLVMAPYILHPVQVLFDYPLPFMALGLAGCFPRHRMAGITAAVAVRLLFHFLSGVVFFGSYAPAGTSVYLYSFVTNLTYLLPNLVICLVLYRLLPVERFLSLMKR</sequence>
<dbReference type="Proteomes" id="UP000754226">
    <property type="component" value="Unassembled WGS sequence"/>
</dbReference>